<feature type="transmembrane region" description="Helical" evidence="1">
    <location>
        <begin position="95"/>
        <end position="114"/>
    </location>
</feature>
<reference evidence="2 3" key="1">
    <citation type="submission" date="2019-08" db="EMBL/GenBank/DDBJ databases">
        <title>Whole genome sequencing of chitin degrading bacteria Chitinophaga pinensis YS16.</title>
        <authorList>
            <person name="Singh R.P."/>
            <person name="Manchanda G."/>
            <person name="Maurya I.K."/>
            <person name="Joshi N.K."/>
            <person name="Srivastava A.K."/>
        </authorList>
    </citation>
    <scope>NUCLEOTIDE SEQUENCE [LARGE SCALE GENOMIC DNA]</scope>
    <source>
        <strain evidence="2 3">YS-16</strain>
    </source>
</reference>
<organism evidence="2 3">
    <name type="scientific">Chitinophaga pinensis</name>
    <dbReference type="NCBI Taxonomy" id="79329"/>
    <lineage>
        <taxon>Bacteria</taxon>
        <taxon>Pseudomonadati</taxon>
        <taxon>Bacteroidota</taxon>
        <taxon>Chitinophagia</taxon>
        <taxon>Chitinophagales</taxon>
        <taxon>Chitinophagaceae</taxon>
        <taxon>Chitinophaga</taxon>
    </lineage>
</organism>
<protein>
    <submittedName>
        <fullName evidence="2">DoxX family protein</fullName>
    </submittedName>
</protein>
<dbReference type="PANTHER" id="PTHR36974">
    <property type="entry name" value="MEMBRANE PROTEIN-RELATED"/>
    <property type="match status" value="1"/>
</dbReference>
<name>A0A5C6M0X3_9BACT</name>
<evidence type="ECO:0000313" key="3">
    <source>
        <dbReference type="Proteomes" id="UP000318815"/>
    </source>
</evidence>
<accession>A0A5C6M0X3</accession>
<dbReference type="EMBL" id="VOHS01000001">
    <property type="protein sequence ID" value="TWW02588.1"/>
    <property type="molecule type" value="Genomic_DNA"/>
</dbReference>
<dbReference type="PANTHER" id="PTHR36974:SF1">
    <property type="entry name" value="DOXX FAMILY MEMBRANE PROTEIN"/>
    <property type="match status" value="1"/>
</dbReference>
<dbReference type="AlphaFoldDB" id="A0A5C6M0X3"/>
<dbReference type="Proteomes" id="UP000318815">
    <property type="component" value="Unassembled WGS sequence"/>
</dbReference>
<proteinExistence type="predicted"/>
<gene>
    <name evidence="2" type="ORF">FEF09_01920</name>
</gene>
<dbReference type="OrthoDB" id="327939at2"/>
<feature type="transmembrane region" description="Helical" evidence="1">
    <location>
        <begin position="68"/>
        <end position="89"/>
    </location>
</feature>
<keyword evidence="1" id="KW-1133">Transmembrane helix</keyword>
<keyword evidence="3" id="KW-1185">Reference proteome</keyword>
<comment type="caution">
    <text evidence="2">The sequence shown here is derived from an EMBL/GenBank/DDBJ whole genome shotgun (WGS) entry which is preliminary data.</text>
</comment>
<evidence type="ECO:0000313" key="2">
    <source>
        <dbReference type="EMBL" id="TWW02588.1"/>
    </source>
</evidence>
<evidence type="ECO:0000256" key="1">
    <source>
        <dbReference type="SAM" id="Phobius"/>
    </source>
</evidence>
<keyword evidence="1" id="KW-0472">Membrane</keyword>
<feature type="transmembrane region" description="Helical" evidence="1">
    <location>
        <begin position="7"/>
        <end position="23"/>
    </location>
</feature>
<keyword evidence="1" id="KW-0812">Transmembrane</keyword>
<sequence>MRSRVSLYIMAAIYVAAGINHFVNPEIYIGIMPPWLPFQTELVYISGGVEVAGGLLLLPAASRNIGAWIIIGLLLAVFPANIQMAINYYATRHPMLWLALLRLPFQFVLIWWAWKFTK</sequence>